<dbReference type="GO" id="GO:0007165">
    <property type="term" value="P:signal transduction"/>
    <property type="evidence" value="ECO:0007669"/>
    <property type="project" value="UniProtKB-KW"/>
</dbReference>
<dbReference type="PANTHER" id="PTHR21137">
    <property type="entry name" value="ODORANT RECEPTOR"/>
    <property type="match status" value="1"/>
</dbReference>
<keyword evidence="8 10" id="KW-0675">Receptor</keyword>
<keyword evidence="3 10" id="KW-0716">Sensory transduction</keyword>
<dbReference type="EMBL" id="WJQU01000004">
    <property type="protein sequence ID" value="KAJ6635265.1"/>
    <property type="molecule type" value="Genomic_DNA"/>
</dbReference>
<evidence type="ECO:0000256" key="5">
    <source>
        <dbReference type="ARBA" id="ARBA00022725"/>
    </source>
</evidence>
<name>A0A9Q0MQD4_9DIPT</name>
<evidence type="ECO:0000256" key="3">
    <source>
        <dbReference type="ARBA" id="ARBA00022606"/>
    </source>
</evidence>
<organism evidence="11 12">
    <name type="scientific">Pseudolycoriella hygida</name>
    <dbReference type="NCBI Taxonomy" id="35572"/>
    <lineage>
        <taxon>Eukaryota</taxon>
        <taxon>Metazoa</taxon>
        <taxon>Ecdysozoa</taxon>
        <taxon>Arthropoda</taxon>
        <taxon>Hexapoda</taxon>
        <taxon>Insecta</taxon>
        <taxon>Pterygota</taxon>
        <taxon>Neoptera</taxon>
        <taxon>Endopterygota</taxon>
        <taxon>Diptera</taxon>
        <taxon>Nematocera</taxon>
        <taxon>Sciaroidea</taxon>
        <taxon>Sciaridae</taxon>
        <taxon>Pseudolycoriella</taxon>
    </lineage>
</organism>
<evidence type="ECO:0000256" key="1">
    <source>
        <dbReference type="ARBA" id="ARBA00004651"/>
    </source>
</evidence>
<comment type="caution">
    <text evidence="11">The sequence shown here is derived from an EMBL/GenBank/DDBJ whole genome shotgun (WGS) entry which is preliminary data.</text>
</comment>
<keyword evidence="7 10" id="KW-0472">Membrane</keyword>
<dbReference type="GO" id="GO:0005886">
    <property type="term" value="C:plasma membrane"/>
    <property type="evidence" value="ECO:0007669"/>
    <property type="project" value="UniProtKB-SubCell"/>
</dbReference>
<feature type="transmembrane region" description="Helical" evidence="10">
    <location>
        <begin position="295"/>
        <end position="318"/>
    </location>
</feature>
<accession>A0A9Q0MQD4</accession>
<keyword evidence="2" id="KW-1003">Cell membrane</keyword>
<keyword evidence="12" id="KW-1185">Reference proteome</keyword>
<feature type="transmembrane region" description="Helical" evidence="10">
    <location>
        <begin position="206"/>
        <end position="225"/>
    </location>
</feature>
<comment type="subcellular location">
    <subcellularLocation>
        <location evidence="1 10">Cell membrane</location>
        <topology evidence="1 10">Multi-pass membrane protein</topology>
    </subcellularLocation>
</comment>
<dbReference type="PANTHER" id="PTHR21137:SF35">
    <property type="entry name" value="ODORANT RECEPTOR 19A-RELATED"/>
    <property type="match status" value="1"/>
</dbReference>
<evidence type="ECO:0000256" key="8">
    <source>
        <dbReference type="ARBA" id="ARBA00023170"/>
    </source>
</evidence>
<evidence type="ECO:0000256" key="9">
    <source>
        <dbReference type="ARBA" id="ARBA00023224"/>
    </source>
</evidence>
<feature type="transmembrane region" description="Helical" evidence="10">
    <location>
        <begin position="165"/>
        <end position="186"/>
    </location>
</feature>
<feature type="transmembrane region" description="Helical" evidence="10">
    <location>
        <begin position="324"/>
        <end position="343"/>
    </location>
</feature>
<comment type="caution">
    <text evidence="10">Lacks conserved residue(s) required for the propagation of feature annotation.</text>
</comment>
<comment type="similarity">
    <text evidence="10">Belongs to the insect chemoreceptor superfamily. Heteromeric odorant receptor channel (TC 1.A.69) family.</text>
</comment>
<dbReference type="Proteomes" id="UP001151699">
    <property type="component" value="Chromosome C"/>
</dbReference>
<evidence type="ECO:0000256" key="4">
    <source>
        <dbReference type="ARBA" id="ARBA00022692"/>
    </source>
</evidence>
<protein>
    <recommendedName>
        <fullName evidence="10">Odorant receptor</fullName>
    </recommendedName>
</protein>
<keyword evidence="6 10" id="KW-1133">Transmembrane helix</keyword>
<dbReference type="AlphaFoldDB" id="A0A9Q0MQD4"/>
<evidence type="ECO:0000313" key="11">
    <source>
        <dbReference type="EMBL" id="KAJ6635265.1"/>
    </source>
</evidence>
<evidence type="ECO:0000256" key="7">
    <source>
        <dbReference type="ARBA" id="ARBA00023136"/>
    </source>
</evidence>
<dbReference type="GO" id="GO:0005549">
    <property type="term" value="F:odorant binding"/>
    <property type="evidence" value="ECO:0007669"/>
    <property type="project" value="InterPro"/>
</dbReference>
<keyword evidence="4 10" id="KW-0812">Transmembrane</keyword>
<dbReference type="OrthoDB" id="7757313at2759"/>
<evidence type="ECO:0000256" key="2">
    <source>
        <dbReference type="ARBA" id="ARBA00022475"/>
    </source>
</evidence>
<evidence type="ECO:0000313" key="12">
    <source>
        <dbReference type="Proteomes" id="UP001151699"/>
    </source>
</evidence>
<feature type="transmembrane region" description="Helical" evidence="10">
    <location>
        <begin position="76"/>
        <end position="95"/>
    </location>
</feature>
<dbReference type="InterPro" id="IPR004117">
    <property type="entry name" value="7tm6_olfct_rcpt"/>
</dbReference>
<evidence type="ECO:0000256" key="10">
    <source>
        <dbReference type="RuleBase" id="RU351113"/>
    </source>
</evidence>
<reference evidence="11" key="1">
    <citation type="submission" date="2022-07" db="EMBL/GenBank/DDBJ databases">
        <authorList>
            <person name="Trinca V."/>
            <person name="Uliana J.V.C."/>
            <person name="Torres T.T."/>
            <person name="Ward R.J."/>
            <person name="Monesi N."/>
        </authorList>
    </citation>
    <scope>NUCLEOTIDE SEQUENCE</scope>
    <source>
        <strain evidence="11">HSMRA1968</strain>
        <tissue evidence="11">Whole embryos</tissue>
    </source>
</reference>
<proteinExistence type="inferred from homology"/>
<dbReference type="Pfam" id="PF02949">
    <property type="entry name" value="7tm_6"/>
    <property type="match status" value="1"/>
</dbReference>
<keyword evidence="9 10" id="KW-0807">Transducer</keyword>
<keyword evidence="5 10" id="KW-0552">Olfaction</keyword>
<evidence type="ECO:0000256" key="6">
    <source>
        <dbReference type="ARBA" id="ARBA00022989"/>
    </source>
</evidence>
<sequence length="419" mass="48432">MDSKIDLVGNENKGKKAEYFVYNEALITNQSTEDYIEPKSDHFETYERIHSLNLVFGSVVGLKVDPFWKYNNLTRWTFFLLNFSTAMTVYSMILVKTDPSKLIETASIVGIIIPAFAKFDVMLNYSRNALALVDFLEHVFKNIVDGPKAKLLKTHIDETFVSIKICLLVETLALLLFLCYPVYAYVNNDELVQLIPMQFPFIDQSNTTGFIIANMIMVKLGLWAFTGSVGFDLYLARLIDSYCALVKLLQYDIIEFAEMSREGSGVSRHYRKTFLRNFLLKCQDKDRFIQNINDVYADVIFKQFSCVYMSMVFTIYAIIRNKWYSGFGIVVFFLVEIYILCFLGTTIKNENDKFCHAIYDMPWYDYSLSEQRIIQILLHSSQNTMELWIGVFAPLNVETAVEITKSIYSTSTMIMNTSE</sequence>
<gene>
    <name evidence="11" type="primary">Or67d_0</name>
    <name evidence="11" type="ORF">Bhyg_13850</name>
</gene>
<dbReference type="GO" id="GO:0004984">
    <property type="term" value="F:olfactory receptor activity"/>
    <property type="evidence" value="ECO:0007669"/>
    <property type="project" value="InterPro"/>
</dbReference>